<keyword evidence="10" id="KW-1185">Reference proteome</keyword>
<feature type="domain" description="Glycoside hydrolase family 3 N-terminal" evidence="7">
    <location>
        <begin position="2"/>
        <end position="125"/>
    </location>
</feature>
<comment type="caution">
    <text evidence="9">The sequence shown here is derived from an EMBL/GenBank/DDBJ whole genome shotgun (WGS) entry which is preliminary data.</text>
</comment>
<dbReference type="Pfam" id="PF01915">
    <property type="entry name" value="Glyco_hydro_3_C"/>
    <property type="match status" value="1"/>
</dbReference>
<gene>
    <name evidence="9" type="ORF">AAFH96_32360</name>
</gene>
<dbReference type="Gene3D" id="3.40.50.1700">
    <property type="entry name" value="Glycoside hydrolase family 3 C-terminal domain"/>
    <property type="match status" value="1"/>
</dbReference>
<keyword evidence="5 9" id="KW-0378">Hydrolase</keyword>
<evidence type="ECO:0000256" key="3">
    <source>
        <dbReference type="ARBA" id="ARBA00012744"/>
    </source>
</evidence>
<reference evidence="9 10" key="1">
    <citation type="submission" date="2024-04" db="EMBL/GenBank/DDBJ databases">
        <title>Polymorphospora sp. isolated from Baiyangdian Lake in Xiong'an New Area.</title>
        <authorList>
            <person name="Zhang X."/>
            <person name="Liu J."/>
        </authorList>
    </citation>
    <scope>NUCLEOTIDE SEQUENCE [LARGE SCALE GENOMIC DNA]</scope>
    <source>
        <strain evidence="9 10">2-325</strain>
    </source>
</reference>
<keyword evidence="6" id="KW-0326">Glycosidase</keyword>
<sequence>MAALDAGCSQVMLGYGMPRGTGYAEVGFSFNRDVVGGLLRRRMGFGGIVCTDWGVLTGAVFRGQVRPARAWGLEHLSPARRAHRVLDAGADQIGGEAVPGLVVDLVRAGRVGVARLDASVRRVLREKFTLGLFDRPYVDPDRAAAVVGCARFRAAGLAAQRACVTLLSNAAPDRAARLPLRRGLRVWCDGVAPEVVARDWRVVDRLADADVALLRLQAPYDHRPGQFEAFFHAGSLEFAAGEMARVLTIAETVPTVVDVYLDRPAVLSRLAARVAALTVSFGVCDEALTDVLAGRAAPGGRLPFDLPRSSAAVRAGRPDVAFDTADPVFRFGHGLTYQD</sequence>
<comment type="similarity">
    <text evidence="2">Belongs to the glycosyl hydrolase 3 family.</text>
</comment>
<dbReference type="InterPro" id="IPR002772">
    <property type="entry name" value="Glyco_hydro_3_C"/>
</dbReference>
<keyword evidence="4" id="KW-0732">Signal</keyword>
<dbReference type="InterPro" id="IPR001764">
    <property type="entry name" value="Glyco_hydro_3_N"/>
</dbReference>
<organism evidence="9 10">
    <name type="scientific">Polymorphospora lycopeni</name>
    <dbReference type="NCBI Taxonomy" id="3140240"/>
    <lineage>
        <taxon>Bacteria</taxon>
        <taxon>Bacillati</taxon>
        <taxon>Actinomycetota</taxon>
        <taxon>Actinomycetes</taxon>
        <taxon>Micromonosporales</taxon>
        <taxon>Micromonosporaceae</taxon>
        <taxon>Polymorphospora</taxon>
    </lineage>
</organism>
<dbReference type="EC" id="3.2.1.21" evidence="3"/>
<dbReference type="SUPFAM" id="SSF51445">
    <property type="entry name" value="(Trans)glycosidases"/>
    <property type="match status" value="1"/>
</dbReference>
<dbReference type="GO" id="GO:0016787">
    <property type="term" value="F:hydrolase activity"/>
    <property type="evidence" value="ECO:0007669"/>
    <property type="project" value="UniProtKB-KW"/>
</dbReference>
<dbReference type="Pfam" id="PF00933">
    <property type="entry name" value="Glyco_hydro_3"/>
    <property type="match status" value="1"/>
</dbReference>
<dbReference type="RefSeq" id="WP_375736723.1">
    <property type="nucleotide sequence ID" value="NZ_JBCGDC010000165.1"/>
</dbReference>
<dbReference type="InterPro" id="IPR036962">
    <property type="entry name" value="Glyco_hydro_3_N_sf"/>
</dbReference>
<evidence type="ECO:0000259" key="8">
    <source>
        <dbReference type="Pfam" id="PF01915"/>
    </source>
</evidence>
<dbReference type="SUPFAM" id="SSF52279">
    <property type="entry name" value="Beta-D-glucan exohydrolase, C-terminal domain"/>
    <property type="match status" value="1"/>
</dbReference>
<comment type="catalytic activity">
    <reaction evidence="1">
        <text>Hydrolysis of terminal, non-reducing beta-D-glucosyl residues with release of beta-D-glucose.</text>
        <dbReference type="EC" id="3.2.1.21"/>
    </reaction>
</comment>
<protein>
    <recommendedName>
        <fullName evidence="3">beta-glucosidase</fullName>
        <ecNumber evidence="3">3.2.1.21</ecNumber>
    </recommendedName>
</protein>
<evidence type="ECO:0000256" key="5">
    <source>
        <dbReference type="ARBA" id="ARBA00022801"/>
    </source>
</evidence>
<evidence type="ECO:0000313" key="9">
    <source>
        <dbReference type="EMBL" id="MFB6397751.1"/>
    </source>
</evidence>
<proteinExistence type="inferred from homology"/>
<name>A0ABV5D156_9ACTN</name>
<dbReference type="EMBL" id="JBCGDC010000165">
    <property type="protein sequence ID" value="MFB6397751.1"/>
    <property type="molecule type" value="Genomic_DNA"/>
</dbReference>
<evidence type="ECO:0000259" key="7">
    <source>
        <dbReference type="Pfam" id="PF00933"/>
    </source>
</evidence>
<feature type="domain" description="Glycoside hydrolase family 3 C-terminal" evidence="8">
    <location>
        <begin position="200"/>
        <end position="337"/>
    </location>
</feature>
<evidence type="ECO:0000256" key="1">
    <source>
        <dbReference type="ARBA" id="ARBA00000448"/>
    </source>
</evidence>
<evidence type="ECO:0000256" key="6">
    <source>
        <dbReference type="ARBA" id="ARBA00023295"/>
    </source>
</evidence>
<dbReference type="InterPro" id="IPR036881">
    <property type="entry name" value="Glyco_hydro_3_C_sf"/>
</dbReference>
<evidence type="ECO:0000313" key="10">
    <source>
        <dbReference type="Proteomes" id="UP001582793"/>
    </source>
</evidence>
<dbReference type="InterPro" id="IPR017853">
    <property type="entry name" value="GH"/>
</dbReference>
<evidence type="ECO:0000256" key="2">
    <source>
        <dbReference type="ARBA" id="ARBA00005336"/>
    </source>
</evidence>
<accession>A0ABV5D156</accession>
<dbReference type="Gene3D" id="3.20.20.300">
    <property type="entry name" value="Glycoside hydrolase, family 3, N-terminal domain"/>
    <property type="match status" value="1"/>
</dbReference>
<evidence type="ECO:0000256" key="4">
    <source>
        <dbReference type="ARBA" id="ARBA00022729"/>
    </source>
</evidence>
<dbReference type="InterPro" id="IPR051915">
    <property type="entry name" value="Cellulose_Degrad_GH3"/>
</dbReference>
<dbReference type="Proteomes" id="UP001582793">
    <property type="component" value="Unassembled WGS sequence"/>
</dbReference>
<dbReference type="PANTHER" id="PTHR30620:SF16">
    <property type="entry name" value="LYSOSOMAL BETA GLUCOSIDASE"/>
    <property type="match status" value="1"/>
</dbReference>
<dbReference type="PANTHER" id="PTHR30620">
    <property type="entry name" value="PERIPLASMIC BETA-GLUCOSIDASE-RELATED"/>
    <property type="match status" value="1"/>
</dbReference>